<dbReference type="GO" id="GO:0008146">
    <property type="term" value="F:sulfotransferase activity"/>
    <property type="evidence" value="ECO:0007669"/>
    <property type="project" value="InterPro"/>
</dbReference>
<evidence type="ECO:0000256" key="3">
    <source>
        <dbReference type="ARBA" id="ARBA00022679"/>
    </source>
</evidence>
<proteinExistence type="inferred from homology"/>
<evidence type="ECO:0000313" key="11">
    <source>
        <dbReference type="Proteomes" id="UP001208570"/>
    </source>
</evidence>
<evidence type="ECO:0000256" key="4">
    <source>
        <dbReference type="ARBA" id="ARBA00022692"/>
    </source>
</evidence>
<sequence length="346" mass="39660">MSADVSSGLAPCRPLMSPTEMAASAISLGNIRKALFCSMLLMILGTLVILPKSASIWEMLTRPIVHRTAKGTERMPILRPCSQEYRRRQMEKICQTFHRFDRKRSTSGLMQVVAMNHKRRILYCALPKSGSRAWLTYMVNMSEAHPNSSWNIRDEEFMKDVGLDYRKKMPVDEVLSKYANYTKFTIVRHPLQWVVALYFEAIVHVQKYANEDGSLATLQEFVNDLPTYPLFQKAWNSYEAHCHHCSVDYDFLVKAETVEDDGRALGALLATDVLPPISHVNDLPIMGGARKFKYDELLRDLQANQTGIVHKLLTHYDKEMTMFGYQWDVQTMTSRCINQDEEGSCC</sequence>
<organism evidence="10 11">
    <name type="scientific">Paralvinella palmiformis</name>
    <dbReference type="NCBI Taxonomy" id="53620"/>
    <lineage>
        <taxon>Eukaryota</taxon>
        <taxon>Metazoa</taxon>
        <taxon>Spiralia</taxon>
        <taxon>Lophotrochozoa</taxon>
        <taxon>Annelida</taxon>
        <taxon>Polychaeta</taxon>
        <taxon>Sedentaria</taxon>
        <taxon>Canalipalpata</taxon>
        <taxon>Terebellida</taxon>
        <taxon>Terebelliformia</taxon>
        <taxon>Alvinellidae</taxon>
        <taxon>Paralvinella</taxon>
    </lineage>
</organism>
<dbReference type="EC" id="2.8.2.-" evidence="9"/>
<name>A0AAD9JWJ0_9ANNE</name>
<dbReference type="InterPro" id="IPR018011">
    <property type="entry name" value="Carb_sulfotrans_8-10"/>
</dbReference>
<evidence type="ECO:0000256" key="2">
    <source>
        <dbReference type="ARBA" id="ARBA00006339"/>
    </source>
</evidence>
<evidence type="ECO:0000256" key="7">
    <source>
        <dbReference type="ARBA" id="ARBA00023136"/>
    </source>
</evidence>
<evidence type="ECO:0000256" key="1">
    <source>
        <dbReference type="ARBA" id="ARBA00004323"/>
    </source>
</evidence>
<comment type="subcellular location">
    <subcellularLocation>
        <location evidence="1 9">Golgi apparatus membrane</location>
        <topology evidence="1 9">Single-pass type II membrane protein</topology>
    </subcellularLocation>
</comment>
<evidence type="ECO:0000313" key="10">
    <source>
        <dbReference type="EMBL" id="KAK2160617.1"/>
    </source>
</evidence>
<keyword evidence="5 9" id="KW-1133">Transmembrane helix</keyword>
<dbReference type="InterPro" id="IPR005331">
    <property type="entry name" value="Sulfotransferase"/>
</dbReference>
<accession>A0AAD9JWJ0</accession>
<dbReference type="EMBL" id="JAODUP010000129">
    <property type="protein sequence ID" value="KAK2160617.1"/>
    <property type="molecule type" value="Genomic_DNA"/>
</dbReference>
<feature type="transmembrane region" description="Helical" evidence="9">
    <location>
        <begin position="31"/>
        <end position="50"/>
    </location>
</feature>
<keyword evidence="3 9" id="KW-0808">Transferase</keyword>
<dbReference type="PANTHER" id="PTHR12137">
    <property type="entry name" value="CARBOHYDRATE SULFOTRANSFERASE"/>
    <property type="match status" value="1"/>
</dbReference>
<dbReference type="GO" id="GO:0000139">
    <property type="term" value="C:Golgi membrane"/>
    <property type="evidence" value="ECO:0007669"/>
    <property type="project" value="UniProtKB-SubCell"/>
</dbReference>
<keyword evidence="6 9" id="KW-0333">Golgi apparatus</keyword>
<dbReference type="Pfam" id="PF03567">
    <property type="entry name" value="Sulfotransfer_2"/>
    <property type="match status" value="1"/>
</dbReference>
<keyword evidence="11" id="KW-1185">Reference proteome</keyword>
<evidence type="ECO:0000256" key="6">
    <source>
        <dbReference type="ARBA" id="ARBA00023034"/>
    </source>
</evidence>
<reference evidence="10" key="1">
    <citation type="journal article" date="2023" name="Mol. Biol. Evol.">
        <title>Third-Generation Sequencing Reveals the Adaptive Role of the Epigenome in Three Deep-Sea Polychaetes.</title>
        <authorList>
            <person name="Perez M."/>
            <person name="Aroh O."/>
            <person name="Sun Y."/>
            <person name="Lan Y."/>
            <person name="Juniper S.K."/>
            <person name="Young C.R."/>
            <person name="Angers B."/>
            <person name="Qian P.Y."/>
        </authorList>
    </citation>
    <scope>NUCLEOTIDE SEQUENCE</scope>
    <source>
        <strain evidence="10">P08H-3</strain>
    </source>
</reference>
<gene>
    <name evidence="10" type="ORF">LSH36_129g02052</name>
</gene>
<evidence type="ECO:0000256" key="9">
    <source>
        <dbReference type="RuleBase" id="RU364020"/>
    </source>
</evidence>
<keyword evidence="9" id="KW-0735">Signal-anchor</keyword>
<dbReference type="Proteomes" id="UP001208570">
    <property type="component" value="Unassembled WGS sequence"/>
</dbReference>
<keyword evidence="7 9" id="KW-0472">Membrane</keyword>
<comment type="similarity">
    <text evidence="2 9">Belongs to the sulfotransferase 2 family.</text>
</comment>
<comment type="caution">
    <text evidence="10">The sequence shown here is derived from an EMBL/GenBank/DDBJ whole genome shotgun (WGS) entry which is preliminary data.</text>
</comment>
<keyword evidence="8 9" id="KW-0325">Glycoprotein</keyword>
<protein>
    <recommendedName>
        <fullName evidence="9">Carbohydrate sulfotransferase</fullName>
        <ecNumber evidence="9">2.8.2.-</ecNumber>
    </recommendedName>
</protein>
<evidence type="ECO:0000256" key="8">
    <source>
        <dbReference type="ARBA" id="ARBA00023180"/>
    </source>
</evidence>
<keyword evidence="9" id="KW-0119">Carbohydrate metabolism</keyword>
<evidence type="ECO:0000256" key="5">
    <source>
        <dbReference type="ARBA" id="ARBA00022989"/>
    </source>
</evidence>
<dbReference type="GO" id="GO:0016051">
    <property type="term" value="P:carbohydrate biosynthetic process"/>
    <property type="evidence" value="ECO:0007669"/>
    <property type="project" value="InterPro"/>
</dbReference>
<keyword evidence="4 9" id="KW-0812">Transmembrane</keyword>
<dbReference type="PANTHER" id="PTHR12137:SF54">
    <property type="entry name" value="CARBOHYDRATE SULFOTRANSFERASE"/>
    <property type="match status" value="1"/>
</dbReference>
<dbReference type="AlphaFoldDB" id="A0AAD9JWJ0"/>